<reference evidence="1" key="2">
    <citation type="submission" date="2023-01" db="EMBL/GenBank/DDBJ databases">
        <authorList>
            <person name="Sun Q."/>
            <person name="Evtushenko L."/>
        </authorList>
    </citation>
    <scope>NUCLEOTIDE SEQUENCE</scope>
    <source>
        <strain evidence="1">VKM Ac-1321</strain>
    </source>
</reference>
<sequence length="51" mass="5053">MSDLTIVLVHGAFAESASWAGVVPPLRAAGHTVVAVANPLRSLSGDAAAPT</sequence>
<keyword evidence="2" id="KW-1185">Reference proteome</keyword>
<dbReference type="Proteomes" id="UP001143480">
    <property type="component" value="Unassembled WGS sequence"/>
</dbReference>
<dbReference type="SUPFAM" id="SSF53474">
    <property type="entry name" value="alpha/beta-Hydrolases"/>
    <property type="match status" value="1"/>
</dbReference>
<dbReference type="InterPro" id="IPR029058">
    <property type="entry name" value="AB_hydrolase_fold"/>
</dbReference>
<protein>
    <recommendedName>
        <fullName evidence="3">Alpha/beta hydrolase</fullName>
    </recommendedName>
</protein>
<name>A0A9W6NKG8_9ACTN</name>
<dbReference type="AlphaFoldDB" id="A0A9W6NKG8"/>
<evidence type="ECO:0000313" key="2">
    <source>
        <dbReference type="Proteomes" id="UP001143480"/>
    </source>
</evidence>
<dbReference type="EMBL" id="BSFP01000007">
    <property type="protein sequence ID" value="GLL00284.1"/>
    <property type="molecule type" value="Genomic_DNA"/>
</dbReference>
<reference evidence="1" key="1">
    <citation type="journal article" date="2014" name="Int. J. Syst. Evol. Microbiol.">
        <title>Complete genome sequence of Corynebacterium casei LMG S-19264T (=DSM 44701T), isolated from a smear-ripened cheese.</title>
        <authorList>
            <consortium name="US DOE Joint Genome Institute (JGI-PGF)"/>
            <person name="Walter F."/>
            <person name="Albersmeier A."/>
            <person name="Kalinowski J."/>
            <person name="Ruckert C."/>
        </authorList>
    </citation>
    <scope>NUCLEOTIDE SEQUENCE</scope>
    <source>
        <strain evidence="1">VKM Ac-1321</strain>
    </source>
</reference>
<dbReference type="Gene3D" id="3.40.50.1820">
    <property type="entry name" value="alpha/beta hydrolase"/>
    <property type="match status" value="1"/>
</dbReference>
<comment type="caution">
    <text evidence="1">The sequence shown here is derived from an EMBL/GenBank/DDBJ whole genome shotgun (WGS) entry which is preliminary data.</text>
</comment>
<proteinExistence type="predicted"/>
<organism evidence="1 2">
    <name type="scientific">Dactylosporangium matsuzakiense</name>
    <dbReference type="NCBI Taxonomy" id="53360"/>
    <lineage>
        <taxon>Bacteria</taxon>
        <taxon>Bacillati</taxon>
        <taxon>Actinomycetota</taxon>
        <taxon>Actinomycetes</taxon>
        <taxon>Micromonosporales</taxon>
        <taxon>Micromonosporaceae</taxon>
        <taxon>Dactylosporangium</taxon>
    </lineage>
</organism>
<gene>
    <name evidence="1" type="ORF">GCM10017581_020240</name>
</gene>
<evidence type="ECO:0008006" key="3">
    <source>
        <dbReference type="Google" id="ProtNLM"/>
    </source>
</evidence>
<evidence type="ECO:0000313" key="1">
    <source>
        <dbReference type="EMBL" id="GLL00284.1"/>
    </source>
</evidence>
<dbReference type="RefSeq" id="WP_261963081.1">
    <property type="nucleotide sequence ID" value="NZ_BAAAXA010000003.1"/>
</dbReference>
<accession>A0A9W6NKG8</accession>